<dbReference type="AlphaFoldDB" id="A0A9Q1JF67"/>
<reference evidence="1" key="1">
    <citation type="journal article" date="2023" name="Science">
        <title>Genome structures resolve the early diversification of teleost fishes.</title>
        <authorList>
            <person name="Parey E."/>
            <person name="Louis A."/>
            <person name="Montfort J."/>
            <person name="Bouchez O."/>
            <person name="Roques C."/>
            <person name="Iampietro C."/>
            <person name="Lluch J."/>
            <person name="Castinel A."/>
            <person name="Donnadieu C."/>
            <person name="Desvignes T."/>
            <person name="Floi Bucao C."/>
            <person name="Jouanno E."/>
            <person name="Wen M."/>
            <person name="Mejri S."/>
            <person name="Dirks R."/>
            <person name="Jansen H."/>
            <person name="Henkel C."/>
            <person name="Chen W.J."/>
            <person name="Zahm M."/>
            <person name="Cabau C."/>
            <person name="Klopp C."/>
            <person name="Thompson A.W."/>
            <person name="Robinson-Rechavi M."/>
            <person name="Braasch I."/>
            <person name="Lecointre G."/>
            <person name="Bobe J."/>
            <person name="Postlethwait J.H."/>
            <person name="Berthelot C."/>
            <person name="Roest Crollius H."/>
            <person name="Guiguen Y."/>
        </authorList>
    </citation>
    <scope>NUCLEOTIDE SEQUENCE</scope>
    <source>
        <strain evidence="1">WJC10195</strain>
    </source>
</reference>
<gene>
    <name evidence="1" type="ORF">SKAU_G00031730</name>
</gene>
<protein>
    <submittedName>
        <fullName evidence="1">Uncharacterized protein</fullName>
    </submittedName>
</protein>
<proteinExistence type="predicted"/>
<organism evidence="1 2">
    <name type="scientific">Synaphobranchus kaupii</name>
    <name type="common">Kaup's arrowtooth eel</name>
    <dbReference type="NCBI Taxonomy" id="118154"/>
    <lineage>
        <taxon>Eukaryota</taxon>
        <taxon>Metazoa</taxon>
        <taxon>Chordata</taxon>
        <taxon>Craniata</taxon>
        <taxon>Vertebrata</taxon>
        <taxon>Euteleostomi</taxon>
        <taxon>Actinopterygii</taxon>
        <taxon>Neopterygii</taxon>
        <taxon>Teleostei</taxon>
        <taxon>Anguilliformes</taxon>
        <taxon>Synaphobranchidae</taxon>
        <taxon>Synaphobranchus</taxon>
    </lineage>
</organism>
<sequence>MSVPHSFLTKRPVLLCLFLSNGCRTGPGFTQRLTAGISFNENRSDLQKSTGSLTCRTTRPTPVRGSECEVAGLLPCHFSLDASARLHAGNGGSSIWHWAAGEQ</sequence>
<dbReference type="EMBL" id="JAINUF010000001">
    <property type="protein sequence ID" value="KAJ8382395.1"/>
    <property type="molecule type" value="Genomic_DNA"/>
</dbReference>
<accession>A0A9Q1JF67</accession>
<evidence type="ECO:0000313" key="2">
    <source>
        <dbReference type="Proteomes" id="UP001152622"/>
    </source>
</evidence>
<name>A0A9Q1JF67_SYNKA</name>
<comment type="caution">
    <text evidence="1">The sequence shown here is derived from an EMBL/GenBank/DDBJ whole genome shotgun (WGS) entry which is preliminary data.</text>
</comment>
<keyword evidence="2" id="KW-1185">Reference proteome</keyword>
<evidence type="ECO:0000313" key="1">
    <source>
        <dbReference type="EMBL" id="KAJ8382395.1"/>
    </source>
</evidence>
<dbReference type="Proteomes" id="UP001152622">
    <property type="component" value="Chromosome 1"/>
</dbReference>